<reference evidence="2 3" key="1">
    <citation type="submission" date="2020-02" db="EMBL/GenBank/DDBJ databases">
        <title>Genome sequence of the type strain CGMCC 1.15528 of Mesorhizobium zhangyense.</title>
        <authorList>
            <person name="Gao J."/>
            <person name="Sun J."/>
        </authorList>
    </citation>
    <scope>NUCLEOTIDE SEQUENCE [LARGE SCALE GENOMIC DNA]</scope>
    <source>
        <strain evidence="2 3">CGMCC 1.15528</strain>
    </source>
</reference>
<proteinExistence type="predicted"/>
<dbReference type="Proteomes" id="UP000481252">
    <property type="component" value="Unassembled WGS sequence"/>
</dbReference>
<organism evidence="2 3">
    <name type="scientific">Mesorhizobium zhangyense</name>
    <dbReference type="NCBI Taxonomy" id="1776730"/>
    <lineage>
        <taxon>Bacteria</taxon>
        <taxon>Pseudomonadati</taxon>
        <taxon>Pseudomonadota</taxon>
        <taxon>Alphaproteobacteria</taxon>
        <taxon>Hyphomicrobiales</taxon>
        <taxon>Phyllobacteriaceae</taxon>
        <taxon>Mesorhizobium</taxon>
    </lineage>
</organism>
<dbReference type="RefSeq" id="WP_165116397.1">
    <property type="nucleotide sequence ID" value="NZ_JAAKZG010000003.1"/>
</dbReference>
<sequence>MRWVRNALSCALTAIVLSGCAMGGGVFGTTIADGTATTRVKTGSVGVGTSGVTAGSTDTVVTTN</sequence>
<keyword evidence="3" id="KW-1185">Reference proteome</keyword>
<dbReference type="AlphaFoldDB" id="A0A7C9VBJ3"/>
<dbReference type="PROSITE" id="PS51257">
    <property type="entry name" value="PROKAR_LIPOPROTEIN"/>
    <property type="match status" value="1"/>
</dbReference>
<feature type="chain" id="PRO_5028961639" description="Lipoprotein" evidence="1">
    <location>
        <begin position="24"/>
        <end position="64"/>
    </location>
</feature>
<evidence type="ECO:0008006" key="4">
    <source>
        <dbReference type="Google" id="ProtNLM"/>
    </source>
</evidence>
<comment type="caution">
    <text evidence="2">The sequence shown here is derived from an EMBL/GenBank/DDBJ whole genome shotgun (WGS) entry which is preliminary data.</text>
</comment>
<evidence type="ECO:0000313" key="2">
    <source>
        <dbReference type="EMBL" id="NGN41170.1"/>
    </source>
</evidence>
<name>A0A7C9VBJ3_9HYPH</name>
<feature type="signal peptide" evidence="1">
    <location>
        <begin position="1"/>
        <end position="23"/>
    </location>
</feature>
<accession>A0A7C9VBJ3</accession>
<evidence type="ECO:0000256" key="1">
    <source>
        <dbReference type="SAM" id="SignalP"/>
    </source>
</evidence>
<gene>
    <name evidence="2" type="ORF">G6N74_08850</name>
</gene>
<keyword evidence="1" id="KW-0732">Signal</keyword>
<evidence type="ECO:0000313" key="3">
    <source>
        <dbReference type="Proteomes" id="UP000481252"/>
    </source>
</evidence>
<dbReference type="EMBL" id="JAAKZG010000003">
    <property type="protein sequence ID" value="NGN41170.1"/>
    <property type="molecule type" value="Genomic_DNA"/>
</dbReference>
<protein>
    <recommendedName>
        <fullName evidence="4">Lipoprotein</fullName>
    </recommendedName>
</protein>